<dbReference type="Proteomes" id="UP000019050">
    <property type="component" value="Unassembled WGS sequence"/>
</dbReference>
<dbReference type="InterPro" id="IPR000415">
    <property type="entry name" value="Nitroreductase-like"/>
</dbReference>
<evidence type="ECO:0000256" key="1">
    <source>
        <dbReference type="ARBA" id="ARBA00007118"/>
    </source>
</evidence>
<dbReference type="Gene3D" id="3.40.109.10">
    <property type="entry name" value="NADH Oxidase"/>
    <property type="match status" value="1"/>
</dbReference>
<evidence type="ECO:0000256" key="2">
    <source>
        <dbReference type="ARBA" id="ARBA00022857"/>
    </source>
</evidence>
<evidence type="ECO:0000313" key="6">
    <source>
        <dbReference type="Proteomes" id="UP000019050"/>
    </source>
</evidence>
<dbReference type="EMBL" id="ACIN03000017">
    <property type="protein sequence ID" value="ESK64793.1"/>
    <property type="molecule type" value="Genomic_DNA"/>
</dbReference>
<evidence type="ECO:0000313" key="5">
    <source>
        <dbReference type="EMBL" id="ESK64793.1"/>
    </source>
</evidence>
<dbReference type="GeneID" id="84817036"/>
<gene>
    <name evidence="5" type="ORF">GCWU000182_001980</name>
</gene>
<dbReference type="Pfam" id="PF00881">
    <property type="entry name" value="Nitroreductase"/>
    <property type="match status" value="1"/>
</dbReference>
<dbReference type="eggNOG" id="COG0778">
    <property type="taxonomic scope" value="Bacteria"/>
</dbReference>
<dbReference type="AlphaFoldDB" id="W1Q1D2"/>
<protein>
    <submittedName>
        <fullName evidence="5">Nitroreductase family protein</fullName>
    </submittedName>
</protein>
<keyword evidence="2" id="KW-0521">NADP</keyword>
<feature type="domain" description="Nitroreductase" evidence="4">
    <location>
        <begin position="10"/>
        <end position="199"/>
    </location>
</feature>
<keyword evidence="6" id="KW-1185">Reference proteome</keyword>
<comment type="similarity">
    <text evidence="1">Belongs to the nitroreductase family.</text>
</comment>
<dbReference type="CDD" id="cd02149">
    <property type="entry name" value="NfsB-like"/>
    <property type="match status" value="1"/>
</dbReference>
<comment type="caution">
    <text evidence="5">The sequence shown here is derived from an EMBL/GenBank/DDBJ whole genome shotgun (WGS) entry which is preliminary data.</text>
</comment>
<dbReference type="PANTHER" id="PTHR43673:SF10">
    <property type="entry name" value="NADH DEHYDROGENASE_NAD(P)H NITROREDUCTASE XCC3605-RELATED"/>
    <property type="match status" value="1"/>
</dbReference>
<sequence>MTPEAIRDLLKRRYACRDYDPNRKISDQDFHLILEAGQLAPSSYGFEPWHFLVIESESLKQALAPIALGAQKALASASHFVIILSRTQASLRYDAPYIDYMMREVQGLPEDFRELKQQRFETFQKEDFDLLSTERATFDWASKQSYLALAQMMQVAALRGIDSLAMEGFNRQAVTDLLTERGLLDPSEWGVSVMVAFGYGLGSVPQKTRQPLDQLVTWVK</sequence>
<dbReference type="RefSeq" id="WP_023392573.1">
    <property type="nucleotide sequence ID" value="NZ_KI535342.1"/>
</dbReference>
<dbReference type="InterPro" id="IPR033878">
    <property type="entry name" value="NfsB-like"/>
</dbReference>
<dbReference type="GO" id="GO:0016491">
    <property type="term" value="F:oxidoreductase activity"/>
    <property type="evidence" value="ECO:0007669"/>
    <property type="project" value="UniProtKB-KW"/>
</dbReference>
<evidence type="ECO:0000256" key="3">
    <source>
        <dbReference type="ARBA" id="ARBA00023002"/>
    </source>
</evidence>
<organism evidence="5 6">
    <name type="scientific">Abiotrophia defectiva ATCC 49176</name>
    <dbReference type="NCBI Taxonomy" id="592010"/>
    <lineage>
        <taxon>Bacteria</taxon>
        <taxon>Bacillati</taxon>
        <taxon>Bacillota</taxon>
        <taxon>Bacilli</taxon>
        <taxon>Lactobacillales</taxon>
        <taxon>Aerococcaceae</taxon>
        <taxon>Abiotrophia</taxon>
    </lineage>
</organism>
<dbReference type="InterPro" id="IPR029479">
    <property type="entry name" value="Nitroreductase"/>
</dbReference>
<evidence type="ECO:0000259" key="4">
    <source>
        <dbReference type="Pfam" id="PF00881"/>
    </source>
</evidence>
<dbReference type="STRING" id="592010.GCWU000182_001980"/>
<reference evidence="5" key="1">
    <citation type="submission" date="2013-06" db="EMBL/GenBank/DDBJ databases">
        <authorList>
            <person name="Weinstock G."/>
            <person name="Sodergren E."/>
            <person name="Clifton S."/>
            <person name="Fulton L."/>
            <person name="Fulton B."/>
            <person name="Courtney L."/>
            <person name="Fronick C."/>
            <person name="Harrison M."/>
            <person name="Strong C."/>
            <person name="Farmer C."/>
            <person name="Delahaunty K."/>
            <person name="Markovic C."/>
            <person name="Hall O."/>
            <person name="Minx P."/>
            <person name="Tomlinson C."/>
            <person name="Mitreva M."/>
            <person name="Nelson J."/>
            <person name="Hou S."/>
            <person name="Wollam A."/>
            <person name="Pepin K.H."/>
            <person name="Johnson M."/>
            <person name="Bhonagiri V."/>
            <person name="Nash W.E."/>
            <person name="Warren W."/>
            <person name="Chinwalla A."/>
            <person name="Mardis E.R."/>
            <person name="Wilson R.K."/>
        </authorList>
    </citation>
    <scope>NUCLEOTIDE SEQUENCE [LARGE SCALE GENOMIC DNA]</scope>
    <source>
        <strain evidence="5">ATCC 49176</strain>
    </source>
</reference>
<dbReference type="PANTHER" id="PTHR43673">
    <property type="entry name" value="NAD(P)H NITROREDUCTASE YDGI-RELATED"/>
    <property type="match status" value="1"/>
</dbReference>
<accession>W1Q1D2</accession>
<proteinExistence type="inferred from homology"/>
<dbReference type="OrthoDB" id="9782629at2"/>
<dbReference type="HOGENOM" id="CLU_070764_4_1_9"/>
<keyword evidence="3" id="KW-0560">Oxidoreductase</keyword>
<dbReference type="SUPFAM" id="SSF55469">
    <property type="entry name" value="FMN-dependent nitroreductase-like"/>
    <property type="match status" value="1"/>
</dbReference>
<name>W1Q1D2_ABIDE</name>